<accession>A0A8S3SD84</accession>
<evidence type="ECO:0000313" key="3">
    <source>
        <dbReference type="Proteomes" id="UP000683360"/>
    </source>
</evidence>
<keyword evidence="3" id="KW-1185">Reference proteome</keyword>
<dbReference type="AlphaFoldDB" id="A0A8S3SD84"/>
<gene>
    <name evidence="2" type="ORF">MEDL_31223</name>
</gene>
<sequence>MTDSYIRRSLRQIKIQTSGLQQKYIPVLLSDSKGSYIKREVTNLDELKIEFISQSGSRLRDSILWVRNNLHKRTKRYKNIHVYVWLGNCDITAKSGRYLNLRFQNTSSIIKYIKDKLEDIILAIKVSRKKNTPRVTLLEIPHYSFIIKIVKTVLLSKPKQTGPKKQKILKQDDLKSKLAVAEAHIAALENTILDNNNLIRNMKLTQLGQNDYHQNGPDHHSYRQTPSSISANCSNCHCSQVDNRIRDLEREMSNLRLQHLENQFFTLRQQSQNLVNLQGTAHMNQQGPVHTIHSQHVVQPSPTSVQNHWLQQPVHPLFQQTVPAPPPYMFRQPSRTQMAPSQNIPNSHMQAQHPQMIYHRAAVATQLSPFDSNNSIAVTPSIHPHSQIHHMSSTQGKVQINTSSNKIVPELITKSYVSNDISNSSSGDSKNSFAVTPSTHLHSQIHHMSSTQGKVQINTSTNKNVPEHITNSYSYVPNVLSNSSTGDSKNSFAVRKGNEMKANLNVPSQSGPPRDSAKPYVYPENPDPNTISNSSNSNSKNCFAVEQRSETRISENCSDTVGLPPNKNVQHIYNPFLDKGQTFLLDPDIAAPVTRMI</sequence>
<organism evidence="2 3">
    <name type="scientific">Mytilus edulis</name>
    <name type="common">Blue mussel</name>
    <dbReference type="NCBI Taxonomy" id="6550"/>
    <lineage>
        <taxon>Eukaryota</taxon>
        <taxon>Metazoa</taxon>
        <taxon>Spiralia</taxon>
        <taxon>Lophotrochozoa</taxon>
        <taxon>Mollusca</taxon>
        <taxon>Bivalvia</taxon>
        <taxon>Autobranchia</taxon>
        <taxon>Pteriomorphia</taxon>
        <taxon>Mytilida</taxon>
        <taxon>Mytiloidea</taxon>
        <taxon>Mytilidae</taxon>
        <taxon>Mytilinae</taxon>
        <taxon>Mytilus</taxon>
    </lineage>
</organism>
<reference evidence="2" key="1">
    <citation type="submission" date="2021-03" db="EMBL/GenBank/DDBJ databases">
        <authorList>
            <person name="Bekaert M."/>
        </authorList>
    </citation>
    <scope>NUCLEOTIDE SEQUENCE</scope>
</reference>
<name>A0A8S3SD84_MYTED</name>
<comment type="caution">
    <text evidence="2">The sequence shown here is derived from an EMBL/GenBank/DDBJ whole genome shotgun (WGS) entry which is preliminary data.</text>
</comment>
<evidence type="ECO:0000256" key="1">
    <source>
        <dbReference type="SAM" id="MobiDB-lite"/>
    </source>
</evidence>
<evidence type="ECO:0000313" key="2">
    <source>
        <dbReference type="EMBL" id="CAG2217479.1"/>
    </source>
</evidence>
<dbReference type="Proteomes" id="UP000683360">
    <property type="component" value="Unassembled WGS sequence"/>
</dbReference>
<dbReference type="EMBL" id="CAJPWZ010001545">
    <property type="protein sequence ID" value="CAG2217479.1"/>
    <property type="molecule type" value="Genomic_DNA"/>
</dbReference>
<proteinExistence type="predicted"/>
<feature type="region of interest" description="Disordered" evidence="1">
    <location>
        <begin position="499"/>
        <end position="540"/>
    </location>
</feature>
<feature type="compositionally biased region" description="Low complexity" evidence="1">
    <location>
        <begin position="529"/>
        <end position="540"/>
    </location>
</feature>
<protein>
    <submittedName>
        <fullName evidence="2">Uncharacterized protein</fullName>
    </submittedName>
</protein>